<proteinExistence type="predicted"/>
<dbReference type="Pfam" id="PF00303">
    <property type="entry name" value="Thymidylat_synt"/>
    <property type="match status" value="1"/>
</dbReference>
<evidence type="ECO:0000259" key="2">
    <source>
        <dbReference type="Pfam" id="PF00303"/>
    </source>
</evidence>
<evidence type="ECO:0000313" key="3">
    <source>
        <dbReference type="EMBL" id="QJA73805.1"/>
    </source>
</evidence>
<organism evidence="3">
    <name type="scientific">viral metagenome</name>
    <dbReference type="NCBI Taxonomy" id="1070528"/>
    <lineage>
        <taxon>unclassified sequences</taxon>
        <taxon>metagenomes</taxon>
        <taxon>organismal metagenomes</taxon>
    </lineage>
</organism>
<name>A0A6M3JYY8_9ZZZZ</name>
<gene>
    <name evidence="3" type="ORF">MM415A02228_0008</name>
</gene>
<evidence type="ECO:0000256" key="1">
    <source>
        <dbReference type="ARBA" id="ARBA00022679"/>
    </source>
</evidence>
<reference evidence="3" key="1">
    <citation type="submission" date="2020-03" db="EMBL/GenBank/DDBJ databases">
        <title>The deep terrestrial virosphere.</title>
        <authorList>
            <person name="Holmfeldt K."/>
            <person name="Nilsson E."/>
            <person name="Simone D."/>
            <person name="Lopez-Fernandez M."/>
            <person name="Wu X."/>
            <person name="de Brujin I."/>
            <person name="Lundin D."/>
            <person name="Andersson A."/>
            <person name="Bertilsson S."/>
            <person name="Dopson M."/>
        </authorList>
    </citation>
    <scope>NUCLEOTIDE SEQUENCE</scope>
    <source>
        <strain evidence="3">MM415A02228</strain>
    </source>
</reference>
<sequence length="265" mass="30492">MLGFSNVIGTDLGDTWFKLLWKLDKDGRMNKIDNGSFGGGNTYRLEFDFVSGMIQYPTTRPLSPIMPEGLPPVTTDEDIQKYFLEYLMNGKLKSNEHYKYATWICGGQYTVPFFMDDEKTKYEDVPLTVPDQLEWCINHFKTKGLYNNHCYITIGYPESNLAYDIPFKTEDERRTSPCLRGIDMKIINDDGKNYLLMHAYFRSQDLYAGWPENMGGITLLMEYVAGMLDIEVGPLYFSSKGLHCYSHSIELLKCRLGKNDATETI</sequence>
<dbReference type="AlphaFoldDB" id="A0A6M3JYY8"/>
<dbReference type="EMBL" id="MT142054">
    <property type="protein sequence ID" value="QJA73805.1"/>
    <property type="molecule type" value="Genomic_DNA"/>
</dbReference>
<dbReference type="InterPro" id="IPR023451">
    <property type="entry name" value="Thymidate_synth/dCMP_Mease_dom"/>
</dbReference>
<keyword evidence="1" id="KW-0808">Transferase</keyword>
<dbReference type="Gene3D" id="3.30.572.10">
    <property type="entry name" value="Thymidylate synthase/dCMP hydroxymethylase domain"/>
    <property type="match status" value="1"/>
</dbReference>
<dbReference type="GO" id="GO:0016740">
    <property type="term" value="F:transferase activity"/>
    <property type="evidence" value="ECO:0007669"/>
    <property type="project" value="UniProtKB-KW"/>
</dbReference>
<protein>
    <submittedName>
        <fullName evidence="3">Putative thymidylate synthase</fullName>
    </submittedName>
</protein>
<accession>A0A6M3JYY8</accession>
<dbReference type="InterPro" id="IPR036926">
    <property type="entry name" value="Thymidate_synth/dCMP_Mease_sf"/>
</dbReference>
<feature type="domain" description="Thymidylate synthase/dCMP hydroxymethylase" evidence="2">
    <location>
        <begin position="162"/>
        <end position="259"/>
    </location>
</feature>
<dbReference type="SUPFAM" id="SSF55831">
    <property type="entry name" value="Thymidylate synthase/dCMP hydroxymethylase"/>
    <property type="match status" value="1"/>
</dbReference>